<dbReference type="PATRIC" id="fig|758847.3.peg.2416"/>
<reference evidence="1 2" key="2">
    <citation type="journal article" date="2014" name="Emerg. Microbes Infect.">
        <title>Potential impact on kidney infection: a whole-genome analysis of Leptospira santarosai serovar Shermani.</title>
        <authorList>
            <person name="Chou L.F."/>
            <person name="Chen T.W."/>
            <person name="Ko Y.C."/>
            <person name="Pan M.J."/>
            <person name="Tian Y.C."/>
            <person name="Chiu C.H."/>
            <person name="Tang P."/>
            <person name="Hung C.C."/>
            <person name="Yang C.W."/>
        </authorList>
    </citation>
    <scope>NUCLEOTIDE SEQUENCE</scope>
    <source>
        <strain evidence="1 2">LT 821</strain>
    </source>
</reference>
<reference evidence="1 2" key="1">
    <citation type="journal article" date="2012" name="Gene">
        <title>Sequence of Leptospira santarosai serovar Shermani genome and prediction of virulence-associated genes.</title>
        <authorList>
            <person name="Chou L.F."/>
            <person name="Chen Y.T."/>
            <person name="Lu C.W."/>
            <person name="Ko Y.C."/>
            <person name="Tang C.Y."/>
            <person name="Pan M.J."/>
            <person name="Tian Y.C."/>
            <person name="Chiu C.H."/>
            <person name="Hung C.C."/>
            <person name="Yang C.W."/>
        </authorList>
    </citation>
    <scope>NUCLEOTIDE SEQUENCE [LARGE SCALE GENOMIC DNA]</scope>
    <source>
        <strain evidence="1">LT 821</strain>
    </source>
</reference>
<protein>
    <submittedName>
        <fullName evidence="1">Uncharacterized protein</fullName>
    </submittedName>
</protein>
<evidence type="ECO:0000313" key="1">
    <source>
        <dbReference type="EMBL" id="EKT86638.1"/>
    </source>
</evidence>
<dbReference type="AlphaFoldDB" id="K8XYW2"/>
<gene>
    <name evidence="1" type="ORF">LSS_11510</name>
</gene>
<sequence>MDIFIFSRVRSSQYQRSVWNQIFSDDQDVVRKNKKTVPTSLSEILSKVSPKEMTEFLLAKADSDFEFQEELKDYFTLSKDDSELYYKEMAERIFRSLAGFSEDYFDIIVSMELPSDSLEFLLKILKKKIKTEKNDSYQMKKTVLHTYSVLKKRRIERRFRSEKPLPKR</sequence>
<proteinExistence type="predicted"/>
<dbReference type="GeneID" id="29738720"/>
<dbReference type="KEGG" id="lst:LSS_11510"/>
<accession>K8XYW2</accession>
<dbReference type="Proteomes" id="UP000035800">
    <property type="component" value="Chromosome I"/>
</dbReference>
<name>K8XYW2_9LEPT</name>
<dbReference type="STRING" id="758847.LSS_11510"/>
<organism evidence="1 2">
    <name type="scientific">Leptospira santarosai serovar Shermani str. LT 821</name>
    <dbReference type="NCBI Taxonomy" id="758847"/>
    <lineage>
        <taxon>Bacteria</taxon>
        <taxon>Pseudomonadati</taxon>
        <taxon>Spirochaetota</taxon>
        <taxon>Spirochaetia</taxon>
        <taxon>Leptospirales</taxon>
        <taxon>Leptospiraceae</taxon>
        <taxon>Leptospira</taxon>
    </lineage>
</organism>
<dbReference type="EMBL" id="CP006694">
    <property type="protein sequence ID" value="EKT86638.1"/>
    <property type="molecule type" value="Genomic_DNA"/>
</dbReference>
<dbReference type="RefSeq" id="WP_004460799.1">
    <property type="nucleotide sequence ID" value="NZ_CP006694.1"/>
</dbReference>
<evidence type="ECO:0000313" key="2">
    <source>
        <dbReference type="Proteomes" id="UP000035800"/>
    </source>
</evidence>